<evidence type="ECO:0000259" key="2">
    <source>
        <dbReference type="PROSITE" id="PS50093"/>
    </source>
</evidence>
<name>A0A1F6B354_9BACT</name>
<evidence type="ECO:0000313" key="4">
    <source>
        <dbReference type="Proteomes" id="UP000176450"/>
    </source>
</evidence>
<dbReference type="CDD" id="cd00146">
    <property type="entry name" value="PKD"/>
    <property type="match status" value="1"/>
</dbReference>
<feature type="region of interest" description="Disordered" evidence="1">
    <location>
        <begin position="1"/>
        <end position="25"/>
    </location>
</feature>
<evidence type="ECO:0000256" key="1">
    <source>
        <dbReference type="SAM" id="MobiDB-lite"/>
    </source>
</evidence>
<organism evidence="3 4">
    <name type="scientific">Candidatus Gottesmanbacteria bacterium RIFCSPLOWO2_01_FULL_46_9</name>
    <dbReference type="NCBI Taxonomy" id="1798394"/>
    <lineage>
        <taxon>Bacteria</taxon>
        <taxon>Candidatus Gottesmaniibacteriota</taxon>
    </lineage>
</organism>
<dbReference type="InterPro" id="IPR000601">
    <property type="entry name" value="PKD_dom"/>
</dbReference>
<dbReference type="SUPFAM" id="SSF49299">
    <property type="entry name" value="PKD domain"/>
    <property type="match status" value="2"/>
</dbReference>
<dbReference type="AlphaFoldDB" id="A0A1F6B354"/>
<gene>
    <name evidence="3" type="ORF">A3A63_00755</name>
</gene>
<evidence type="ECO:0000313" key="3">
    <source>
        <dbReference type="EMBL" id="OGG31345.1"/>
    </source>
</evidence>
<dbReference type="Pfam" id="PF00801">
    <property type="entry name" value="PKD"/>
    <property type="match status" value="2"/>
</dbReference>
<reference evidence="3 4" key="1">
    <citation type="journal article" date="2016" name="Nat. Commun.">
        <title>Thousands of microbial genomes shed light on interconnected biogeochemical processes in an aquifer system.</title>
        <authorList>
            <person name="Anantharaman K."/>
            <person name="Brown C.T."/>
            <person name="Hug L.A."/>
            <person name="Sharon I."/>
            <person name="Castelle C.J."/>
            <person name="Probst A.J."/>
            <person name="Thomas B.C."/>
            <person name="Singh A."/>
            <person name="Wilkins M.J."/>
            <person name="Karaoz U."/>
            <person name="Brodie E.L."/>
            <person name="Williams K.H."/>
            <person name="Hubbard S.S."/>
            <person name="Banfield J.F."/>
        </authorList>
    </citation>
    <scope>NUCLEOTIDE SEQUENCE [LARGE SCALE GENOMIC DNA]</scope>
</reference>
<dbReference type="Proteomes" id="UP000176450">
    <property type="component" value="Unassembled WGS sequence"/>
</dbReference>
<dbReference type="InterPro" id="IPR035986">
    <property type="entry name" value="PKD_dom_sf"/>
</dbReference>
<sequence length="268" mass="28691">MVWYSGDCPNTPITPTPTASPTPVSATSSCNQLRVTSGNGGLVPALITLRATGADSSGSIQRYRFYFGDGQTNESTNPEIQHRYEVSGTFLARADILDSRGIWKTSDSCQTPVSVQSLPVESQKSDCSDLFIVSGNSTGVPATGKFLVSGYDNKGSVKRYKMDFGNGITRESDSNTFEQVYNTAGTYTVRGFIQDTQSSWKSGTGSCEKPFYVATKPLASQPETGTPTVFTLAALTSGIVGISLLASKSLQASVRPATRSKSKRRRSR</sequence>
<protein>
    <recommendedName>
        <fullName evidence="2">PKD domain-containing protein</fullName>
    </recommendedName>
</protein>
<accession>A0A1F6B354</accession>
<dbReference type="PROSITE" id="PS50093">
    <property type="entry name" value="PKD"/>
    <property type="match status" value="1"/>
</dbReference>
<comment type="caution">
    <text evidence="3">The sequence shown here is derived from an EMBL/GenBank/DDBJ whole genome shotgun (WGS) entry which is preliminary data.</text>
</comment>
<dbReference type="InterPro" id="IPR022409">
    <property type="entry name" value="PKD/Chitinase_dom"/>
</dbReference>
<dbReference type="EMBL" id="MFJX01000014">
    <property type="protein sequence ID" value="OGG31345.1"/>
    <property type="molecule type" value="Genomic_DNA"/>
</dbReference>
<proteinExistence type="predicted"/>
<dbReference type="InterPro" id="IPR013783">
    <property type="entry name" value="Ig-like_fold"/>
</dbReference>
<feature type="domain" description="PKD" evidence="2">
    <location>
        <begin position="54"/>
        <end position="101"/>
    </location>
</feature>
<dbReference type="Gene3D" id="2.60.40.10">
    <property type="entry name" value="Immunoglobulins"/>
    <property type="match status" value="2"/>
</dbReference>
<dbReference type="SMART" id="SM00089">
    <property type="entry name" value="PKD"/>
    <property type="match status" value="1"/>
</dbReference>